<name>A0A0J6Y0P0_COCIT</name>
<evidence type="ECO:0000313" key="1">
    <source>
        <dbReference type="EMBL" id="KMP00589.1"/>
    </source>
</evidence>
<protein>
    <submittedName>
        <fullName evidence="1">Uncharacterized protein</fullName>
    </submittedName>
</protein>
<proteinExistence type="predicted"/>
<reference evidence="2" key="1">
    <citation type="journal article" date="2010" name="Genome Res.">
        <title>Population genomic sequencing of Coccidioides fungi reveals recent hybridization and transposon control.</title>
        <authorList>
            <person name="Neafsey D.E."/>
            <person name="Barker B.M."/>
            <person name="Sharpton T.J."/>
            <person name="Stajich J.E."/>
            <person name="Park D.J."/>
            <person name="Whiston E."/>
            <person name="Hung C.-Y."/>
            <person name="McMahan C."/>
            <person name="White J."/>
            <person name="Sykes S."/>
            <person name="Heiman D."/>
            <person name="Young S."/>
            <person name="Zeng Q."/>
            <person name="Abouelleil A."/>
            <person name="Aftuck L."/>
            <person name="Bessette D."/>
            <person name="Brown A."/>
            <person name="FitzGerald M."/>
            <person name="Lui A."/>
            <person name="Macdonald J.P."/>
            <person name="Priest M."/>
            <person name="Orbach M.J."/>
            <person name="Galgiani J.N."/>
            <person name="Kirkland T.N."/>
            <person name="Cole G.T."/>
            <person name="Birren B.W."/>
            <person name="Henn M.R."/>
            <person name="Taylor J.W."/>
            <person name="Rounsley S.D."/>
        </authorList>
    </citation>
    <scope>NUCLEOTIDE SEQUENCE [LARGE SCALE GENOMIC DNA]</scope>
    <source>
        <strain evidence="2">RMSCC 2394</strain>
    </source>
</reference>
<organism evidence="1 2">
    <name type="scientific">Coccidioides immitis RMSCC 2394</name>
    <dbReference type="NCBI Taxonomy" id="404692"/>
    <lineage>
        <taxon>Eukaryota</taxon>
        <taxon>Fungi</taxon>
        <taxon>Dikarya</taxon>
        <taxon>Ascomycota</taxon>
        <taxon>Pezizomycotina</taxon>
        <taxon>Eurotiomycetes</taxon>
        <taxon>Eurotiomycetidae</taxon>
        <taxon>Onygenales</taxon>
        <taxon>Onygenaceae</taxon>
        <taxon>Coccidioides</taxon>
    </lineage>
</organism>
<dbReference type="AlphaFoldDB" id="A0A0J6Y0P0"/>
<evidence type="ECO:0000313" key="2">
    <source>
        <dbReference type="Proteomes" id="UP000054565"/>
    </source>
</evidence>
<dbReference type="EMBL" id="DS028093">
    <property type="protein sequence ID" value="KMP00589.1"/>
    <property type="molecule type" value="Genomic_DNA"/>
</dbReference>
<dbReference type="Proteomes" id="UP000054565">
    <property type="component" value="Unassembled WGS sequence"/>
</dbReference>
<gene>
    <name evidence="1" type="ORF">CIRG_00731</name>
</gene>
<sequence length="177" mass="20348">MSLVWVVFRIGSESQDQPSRMRGEARIRDRLLNFQPTSLPNKNMGFEWLCLPFEHISSVLWGYVVINQYLIPELLRSSAFSALDVLLTDYWLCIHALLAFSSAALSSKEAARTQNRSQKTFEQFSINDWEPLTGHAVSVLQLQYSAMRYAPLITMSLFCTYYVKIPSRGHTIKIARH</sequence>
<accession>A0A0J6Y0P0</accession>